<evidence type="ECO:0000313" key="3">
    <source>
        <dbReference type="Proteomes" id="UP000816034"/>
    </source>
</evidence>
<feature type="compositionally biased region" description="Low complexity" evidence="1">
    <location>
        <begin position="1"/>
        <end position="13"/>
    </location>
</feature>
<evidence type="ECO:0000256" key="1">
    <source>
        <dbReference type="SAM" id="MobiDB-lite"/>
    </source>
</evidence>
<comment type="caution">
    <text evidence="2">The sequence shown here is derived from an EMBL/GenBank/DDBJ whole genome shotgun (WGS) entry which is preliminary data.</text>
</comment>
<dbReference type="AlphaFoldDB" id="A0AA88GRF8"/>
<accession>A0AA88GRF8</accession>
<dbReference type="GeneID" id="68093552"/>
<protein>
    <submittedName>
        <fullName evidence="2">Uncharacterized protein</fullName>
    </submittedName>
</protein>
<gene>
    <name evidence="2" type="ORF">C9374_001096</name>
</gene>
<feature type="region of interest" description="Disordered" evidence="1">
    <location>
        <begin position="1"/>
        <end position="20"/>
    </location>
</feature>
<dbReference type="EMBL" id="PYSW02000012">
    <property type="protein sequence ID" value="KAG2387502.1"/>
    <property type="molecule type" value="Genomic_DNA"/>
</dbReference>
<keyword evidence="3" id="KW-1185">Reference proteome</keyword>
<organism evidence="2 3">
    <name type="scientific">Naegleria lovaniensis</name>
    <name type="common">Amoeba</name>
    <dbReference type="NCBI Taxonomy" id="51637"/>
    <lineage>
        <taxon>Eukaryota</taxon>
        <taxon>Discoba</taxon>
        <taxon>Heterolobosea</taxon>
        <taxon>Tetramitia</taxon>
        <taxon>Eutetramitia</taxon>
        <taxon>Vahlkampfiidae</taxon>
        <taxon>Naegleria</taxon>
    </lineage>
</organism>
<sequence>MAKTSNNRNNKNNKTARRKKPTINVRAPQWFAYDGSNSSSYRDVYRIMPQANPVGRERIRMAACLAMFAHSASFYLRHALDPFYSKRYQRGIKIGCLDPEYFVRYFGNSSARYVTKHQVLHFENHTRRIECIGFAFDNFEDMPGLNCGKSYALRGFLVQHPVWIFDHNINQYVRKDFEYLYRMFFTKLVFYCNTESWMVTVDFDWTIERYNEMNGTWDLV</sequence>
<proteinExistence type="predicted"/>
<dbReference type="Proteomes" id="UP000816034">
    <property type="component" value="Unassembled WGS sequence"/>
</dbReference>
<reference evidence="2 3" key="1">
    <citation type="journal article" date="2018" name="BMC Genomics">
        <title>The genome of Naegleria lovaniensis, the basis for a comparative approach to unravel pathogenicity factors of the human pathogenic amoeba N. fowleri.</title>
        <authorList>
            <person name="Liechti N."/>
            <person name="Schurch N."/>
            <person name="Bruggmann R."/>
            <person name="Wittwer M."/>
        </authorList>
    </citation>
    <scope>NUCLEOTIDE SEQUENCE [LARGE SCALE GENOMIC DNA]</scope>
    <source>
        <strain evidence="2 3">ATCC 30569</strain>
    </source>
</reference>
<evidence type="ECO:0000313" key="2">
    <source>
        <dbReference type="EMBL" id="KAG2387502.1"/>
    </source>
</evidence>
<dbReference type="RefSeq" id="XP_044551494.1">
    <property type="nucleotide sequence ID" value="XM_044686560.1"/>
</dbReference>
<name>A0AA88GRF8_NAELO</name>